<dbReference type="RefSeq" id="WP_062977273.1">
    <property type="nucleotide sequence ID" value="NZ_JAAXOT010000005.1"/>
</dbReference>
<name>A0A846YD89_9NOCA</name>
<evidence type="ECO:0000313" key="2">
    <source>
        <dbReference type="Proteomes" id="UP000570678"/>
    </source>
</evidence>
<reference evidence="1 2" key="1">
    <citation type="submission" date="2020-04" db="EMBL/GenBank/DDBJ databases">
        <title>MicrobeNet Type strains.</title>
        <authorList>
            <person name="Nicholson A.C."/>
        </authorList>
    </citation>
    <scope>NUCLEOTIDE SEQUENCE [LARGE SCALE GENOMIC DNA]</scope>
    <source>
        <strain evidence="1 2">JCM 3332</strain>
    </source>
</reference>
<dbReference type="Proteomes" id="UP000570678">
    <property type="component" value="Unassembled WGS sequence"/>
</dbReference>
<proteinExistence type="predicted"/>
<accession>A0A846YD89</accession>
<protein>
    <submittedName>
        <fullName evidence="1">Uncharacterized protein</fullName>
    </submittedName>
</protein>
<sequence length="111" mass="12171">MKTDTVGADSAAMRIRAVVLLHSEHDPAVLEALLDRHHATIVHTVRTDAPAVLSALIAVQHTLEHIADAVVIPHLHMLDPDTPWWVVAQAADLITSTHRYPFGSTPARELR</sequence>
<gene>
    <name evidence="1" type="ORF">HGA15_11870</name>
</gene>
<organism evidence="1 2">
    <name type="scientific">Nocardia flavorosea</name>
    <dbReference type="NCBI Taxonomy" id="53429"/>
    <lineage>
        <taxon>Bacteria</taxon>
        <taxon>Bacillati</taxon>
        <taxon>Actinomycetota</taxon>
        <taxon>Actinomycetes</taxon>
        <taxon>Mycobacteriales</taxon>
        <taxon>Nocardiaceae</taxon>
        <taxon>Nocardia</taxon>
    </lineage>
</organism>
<dbReference type="EMBL" id="JAAXOT010000005">
    <property type="protein sequence ID" value="NKY56837.1"/>
    <property type="molecule type" value="Genomic_DNA"/>
</dbReference>
<keyword evidence="2" id="KW-1185">Reference proteome</keyword>
<evidence type="ECO:0000313" key="1">
    <source>
        <dbReference type="EMBL" id="NKY56837.1"/>
    </source>
</evidence>
<comment type="caution">
    <text evidence="1">The sequence shown here is derived from an EMBL/GenBank/DDBJ whole genome shotgun (WGS) entry which is preliminary data.</text>
</comment>
<dbReference type="AlphaFoldDB" id="A0A846YD89"/>